<dbReference type="FunFam" id="2.70.70.10:FF:000006">
    <property type="entry name" value="M23 family peptidase"/>
    <property type="match status" value="1"/>
</dbReference>
<keyword evidence="7" id="KW-1133">Transmembrane helix</keyword>
<reference evidence="10" key="1">
    <citation type="journal article" date="2017" name="Int. J. Syst. Evol. Microbiol.">
        <title>Notoacmeibacter marinus gen. nov., sp. nov., isolated from the gut of a limpet and proposal of Notoacmeibacteraceae fam. nov. in the order Rhizobiales of the class Alphaproteobacteria.</title>
        <authorList>
            <person name="Huang Z."/>
            <person name="Guo F."/>
            <person name="Lai Q."/>
        </authorList>
    </citation>
    <scope>NUCLEOTIDE SEQUENCE [LARGE SCALE GENOMIC DNA]</scope>
    <source>
        <strain evidence="10">XMTR2A4</strain>
    </source>
</reference>
<dbReference type="SUPFAM" id="SSF51261">
    <property type="entry name" value="Duplicated hybrid motif"/>
    <property type="match status" value="1"/>
</dbReference>
<feature type="domain" description="M23ase beta-sheet core" evidence="8">
    <location>
        <begin position="299"/>
        <end position="393"/>
    </location>
</feature>
<evidence type="ECO:0000313" key="9">
    <source>
        <dbReference type="EMBL" id="OXS99605.1"/>
    </source>
</evidence>
<keyword evidence="10" id="KW-1185">Reference proteome</keyword>
<dbReference type="GO" id="GO:0046872">
    <property type="term" value="F:metal ion binding"/>
    <property type="evidence" value="ECO:0007669"/>
    <property type="project" value="UniProtKB-KW"/>
</dbReference>
<accession>A0A231UW89</accession>
<dbReference type="InterPro" id="IPR016047">
    <property type="entry name" value="M23ase_b-sheet_dom"/>
</dbReference>
<dbReference type="InterPro" id="IPR011055">
    <property type="entry name" value="Dup_hybrid_motif"/>
</dbReference>
<keyword evidence="7" id="KW-0472">Membrane</keyword>
<dbReference type="PANTHER" id="PTHR21666">
    <property type="entry name" value="PEPTIDASE-RELATED"/>
    <property type="match status" value="1"/>
</dbReference>
<evidence type="ECO:0000259" key="8">
    <source>
        <dbReference type="Pfam" id="PF01551"/>
    </source>
</evidence>
<evidence type="ECO:0000313" key="10">
    <source>
        <dbReference type="Proteomes" id="UP000215405"/>
    </source>
</evidence>
<name>A0A231UW89_9HYPH</name>
<keyword evidence="2" id="KW-0645">Protease</keyword>
<dbReference type="EMBL" id="NBYO01000003">
    <property type="protein sequence ID" value="OXS99605.1"/>
    <property type="molecule type" value="Genomic_DNA"/>
</dbReference>
<comment type="cofactor">
    <cofactor evidence="1">
        <name>Zn(2+)</name>
        <dbReference type="ChEBI" id="CHEBI:29105"/>
    </cofactor>
</comment>
<evidence type="ECO:0000256" key="2">
    <source>
        <dbReference type="ARBA" id="ARBA00022670"/>
    </source>
</evidence>
<dbReference type="GO" id="GO:0004222">
    <property type="term" value="F:metalloendopeptidase activity"/>
    <property type="evidence" value="ECO:0007669"/>
    <property type="project" value="TreeGrafter"/>
</dbReference>
<evidence type="ECO:0000256" key="1">
    <source>
        <dbReference type="ARBA" id="ARBA00001947"/>
    </source>
</evidence>
<keyword evidence="6" id="KW-0482">Metalloprotease</keyword>
<sequence>MRPAHLNPSSPFGRREPHTITIARGDNIRQFQLRPWSKASLLALGSALLFGYVASTGYLVLRDDLLAAKMARQARIEHAYEDRISSLRRQVDRITSRQMLDQNLVETQMAELMRRQDILATRSEQITPLLREFGVTTGAVPLPQARPDRKASGPSPVHSLLAATEREAPLSLADRADIAFVALQHSLEDMEIRQLQEIGEVVEKTENATAMLKTALDEIGLSHAGRKATTGMGGPFEPAGDEPTDAFGVVIERLDSALAHYSDARRAAVSVPLANPLPGRAISSNFGVRKDPLVGRRAMHSGLDFSAPRGAPILAAADGLVVKAGRHGGYGKMVEIRHADGFVTRYAHMNRINVTKGQSVERGAIVGKVGSTGRSTGPHLHYEVRRQGDALNPMRFLKAGETVKNLL</sequence>
<evidence type="ECO:0000256" key="5">
    <source>
        <dbReference type="ARBA" id="ARBA00022833"/>
    </source>
</evidence>
<dbReference type="GO" id="GO:0006508">
    <property type="term" value="P:proteolysis"/>
    <property type="evidence" value="ECO:0007669"/>
    <property type="project" value="UniProtKB-KW"/>
</dbReference>
<evidence type="ECO:0000256" key="4">
    <source>
        <dbReference type="ARBA" id="ARBA00022801"/>
    </source>
</evidence>
<organism evidence="9 10">
    <name type="scientific">Notoacmeibacter marinus</name>
    <dbReference type="NCBI Taxonomy" id="1876515"/>
    <lineage>
        <taxon>Bacteria</taxon>
        <taxon>Pseudomonadati</taxon>
        <taxon>Pseudomonadota</taxon>
        <taxon>Alphaproteobacteria</taxon>
        <taxon>Hyphomicrobiales</taxon>
        <taxon>Notoacmeibacteraceae</taxon>
        <taxon>Notoacmeibacter</taxon>
    </lineage>
</organism>
<dbReference type="Proteomes" id="UP000215405">
    <property type="component" value="Unassembled WGS sequence"/>
</dbReference>
<dbReference type="PANTHER" id="PTHR21666:SF288">
    <property type="entry name" value="CELL DIVISION PROTEIN YTFB"/>
    <property type="match status" value="1"/>
</dbReference>
<proteinExistence type="predicted"/>
<dbReference type="Pfam" id="PF01551">
    <property type="entry name" value="Peptidase_M23"/>
    <property type="match status" value="1"/>
</dbReference>
<protein>
    <recommendedName>
        <fullName evidence="8">M23ase beta-sheet core domain-containing protein</fullName>
    </recommendedName>
</protein>
<evidence type="ECO:0000256" key="7">
    <source>
        <dbReference type="SAM" id="Phobius"/>
    </source>
</evidence>
<dbReference type="Gene3D" id="2.70.70.10">
    <property type="entry name" value="Glucose Permease (Domain IIA)"/>
    <property type="match status" value="1"/>
</dbReference>
<keyword evidence="5" id="KW-0862">Zinc</keyword>
<dbReference type="InterPro" id="IPR050570">
    <property type="entry name" value="Cell_wall_metabolism_enzyme"/>
</dbReference>
<keyword evidence="4" id="KW-0378">Hydrolase</keyword>
<dbReference type="CDD" id="cd12797">
    <property type="entry name" value="M23_peptidase"/>
    <property type="match status" value="1"/>
</dbReference>
<dbReference type="AlphaFoldDB" id="A0A231UW89"/>
<feature type="transmembrane region" description="Helical" evidence="7">
    <location>
        <begin position="41"/>
        <end position="61"/>
    </location>
</feature>
<gene>
    <name evidence="9" type="ORF">B7H23_13480</name>
</gene>
<dbReference type="RefSeq" id="WP_094078388.1">
    <property type="nucleotide sequence ID" value="NZ_NBYO01000003.1"/>
</dbReference>
<keyword evidence="7" id="KW-0812">Transmembrane</keyword>
<keyword evidence="3" id="KW-0479">Metal-binding</keyword>
<evidence type="ECO:0000256" key="3">
    <source>
        <dbReference type="ARBA" id="ARBA00022723"/>
    </source>
</evidence>
<comment type="caution">
    <text evidence="9">The sequence shown here is derived from an EMBL/GenBank/DDBJ whole genome shotgun (WGS) entry which is preliminary data.</text>
</comment>
<evidence type="ECO:0000256" key="6">
    <source>
        <dbReference type="ARBA" id="ARBA00023049"/>
    </source>
</evidence>